<sequence length="330" mass="36785">MSPPHPNPSNKPPYPYRHWPHAPSSYAEGLGRLSLLTPAVVAAAASSQIRTGQRVGLNWSMTKLECAAFGREAARHRVVPFGEEGEGAVVAFDDVYEFNPQQSSQWDGLRHFSQPGCPSYGESPSQRFFYGGVTGAEILDRRSDRIGMQHWAREGIAGRGVLIDYASWAAARGIAYSAFSQHVVTMEEIRCIAEEEGVKWQEGDILFVRMGVVGEWEGWTRERKEAYARSERPMHAGVEATEEVLSWLWREGFAAVAGDALSWEVYPPTTNLFLHEWLLAGWGMPIGEMFDLEALAETCRELKRWTFFVTSMPLNMPGGVSSPPNAMAIF</sequence>
<reference evidence="2 3" key="1">
    <citation type="submission" date="2024-04" db="EMBL/GenBank/DDBJ databases">
        <title>Phyllosticta paracitricarpa is synonymous to the EU quarantine fungus P. citricarpa based on phylogenomic analyses.</title>
        <authorList>
            <consortium name="Lawrence Berkeley National Laboratory"/>
            <person name="Van Ingen-Buijs V.A."/>
            <person name="Van Westerhoven A.C."/>
            <person name="Haridas S."/>
            <person name="Skiadas P."/>
            <person name="Martin F."/>
            <person name="Groenewald J.Z."/>
            <person name="Crous P.W."/>
            <person name="Seidl M.F."/>
        </authorList>
    </citation>
    <scope>NUCLEOTIDE SEQUENCE [LARGE SCALE GENOMIC DNA]</scope>
    <source>
        <strain evidence="2 3">CBS 123374</strain>
    </source>
</reference>
<dbReference type="InterPro" id="IPR037175">
    <property type="entry name" value="KFase_sf"/>
</dbReference>
<evidence type="ECO:0000256" key="1">
    <source>
        <dbReference type="ARBA" id="ARBA00007865"/>
    </source>
</evidence>
<comment type="similarity">
    <text evidence="1">Belongs to the Cyclase 1 superfamily.</text>
</comment>
<evidence type="ECO:0000313" key="2">
    <source>
        <dbReference type="EMBL" id="KAK8232026.1"/>
    </source>
</evidence>
<dbReference type="Pfam" id="PF04199">
    <property type="entry name" value="Cyclase"/>
    <property type="match status" value="1"/>
</dbReference>
<dbReference type="SUPFAM" id="SSF102198">
    <property type="entry name" value="Putative cyclase"/>
    <property type="match status" value="1"/>
</dbReference>
<dbReference type="PANTHER" id="PTHR34861">
    <property type="match status" value="1"/>
</dbReference>
<dbReference type="InterPro" id="IPR007325">
    <property type="entry name" value="KFase/CYL"/>
</dbReference>
<name>A0ABR1YJW8_9PEZI</name>
<evidence type="ECO:0000313" key="3">
    <source>
        <dbReference type="Proteomes" id="UP001492380"/>
    </source>
</evidence>
<dbReference type="Proteomes" id="UP001492380">
    <property type="component" value="Unassembled WGS sequence"/>
</dbReference>
<protein>
    <recommendedName>
        <fullName evidence="4">Cyclase</fullName>
    </recommendedName>
</protein>
<comment type="caution">
    <text evidence="2">The sequence shown here is derived from an EMBL/GenBank/DDBJ whole genome shotgun (WGS) entry which is preliminary data.</text>
</comment>
<accession>A0ABR1YJW8</accession>
<dbReference type="Gene3D" id="3.50.30.50">
    <property type="entry name" value="Putative cyclase"/>
    <property type="match status" value="1"/>
</dbReference>
<keyword evidence="3" id="KW-1185">Reference proteome</keyword>
<dbReference type="EMBL" id="JBBWRZ010000007">
    <property type="protein sequence ID" value="KAK8232026.1"/>
    <property type="molecule type" value="Genomic_DNA"/>
</dbReference>
<organism evidence="2 3">
    <name type="scientific">Phyllosticta capitalensis</name>
    <dbReference type="NCBI Taxonomy" id="121624"/>
    <lineage>
        <taxon>Eukaryota</taxon>
        <taxon>Fungi</taxon>
        <taxon>Dikarya</taxon>
        <taxon>Ascomycota</taxon>
        <taxon>Pezizomycotina</taxon>
        <taxon>Dothideomycetes</taxon>
        <taxon>Dothideomycetes incertae sedis</taxon>
        <taxon>Botryosphaeriales</taxon>
        <taxon>Phyllostictaceae</taxon>
        <taxon>Phyllosticta</taxon>
    </lineage>
</organism>
<dbReference type="PANTHER" id="PTHR34861:SF8">
    <property type="entry name" value="CYCLASE"/>
    <property type="match status" value="1"/>
</dbReference>
<evidence type="ECO:0008006" key="4">
    <source>
        <dbReference type="Google" id="ProtNLM"/>
    </source>
</evidence>
<gene>
    <name evidence="2" type="ORF">HDK90DRAFT_554655</name>
</gene>
<proteinExistence type="inferred from homology"/>